<dbReference type="Gene3D" id="3.30.930.10">
    <property type="entry name" value="Bira Bifunctional Protein, Domain 2"/>
    <property type="match status" value="2"/>
</dbReference>
<dbReference type="GO" id="GO:0002161">
    <property type="term" value="F:aminoacyl-tRNA deacylase activity"/>
    <property type="evidence" value="ECO:0007669"/>
    <property type="project" value="InterPro"/>
</dbReference>
<keyword evidence="7 10" id="KW-0648">Protein biosynthesis</keyword>
<dbReference type="InterPro" id="IPR006195">
    <property type="entry name" value="aa-tRNA-synth_II"/>
</dbReference>
<dbReference type="Gene3D" id="3.40.50.800">
    <property type="entry name" value="Anticodon-binding domain"/>
    <property type="match status" value="1"/>
</dbReference>
<dbReference type="InterPro" id="IPR007214">
    <property type="entry name" value="YbaK/aa-tRNA-synth-assoc-dom"/>
</dbReference>
<dbReference type="InterPro" id="IPR036621">
    <property type="entry name" value="Anticodon-bd_dom_sf"/>
</dbReference>
<dbReference type="InterPro" id="IPR033730">
    <property type="entry name" value="ProRS_core_prok"/>
</dbReference>
<dbReference type="AlphaFoldDB" id="A0A9E2L3E0"/>
<dbReference type="InterPro" id="IPR036754">
    <property type="entry name" value="YbaK/aa-tRNA-synt-asso_dom_sf"/>
</dbReference>
<keyword evidence="3 10" id="KW-0963">Cytoplasm</keyword>
<dbReference type="InterPro" id="IPR044140">
    <property type="entry name" value="ProRS_anticodon_short"/>
</dbReference>
<dbReference type="EMBL" id="JAHLFV010000249">
    <property type="protein sequence ID" value="MBU3851078.1"/>
    <property type="molecule type" value="Genomic_DNA"/>
</dbReference>
<evidence type="ECO:0000256" key="8">
    <source>
        <dbReference type="ARBA" id="ARBA00023146"/>
    </source>
</evidence>
<dbReference type="EC" id="6.1.1.15" evidence="10"/>
<keyword evidence="8 10" id="KW-0030">Aminoacyl-tRNA synthetase</keyword>
<dbReference type="InterPro" id="IPR050062">
    <property type="entry name" value="Pro-tRNA_synthetase"/>
</dbReference>
<reference evidence="12" key="1">
    <citation type="journal article" date="2021" name="PeerJ">
        <title>Extensive microbial diversity within the chicken gut microbiome revealed by metagenomics and culture.</title>
        <authorList>
            <person name="Gilroy R."/>
            <person name="Ravi A."/>
            <person name="Getino M."/>
            <person name="Pursley I."/>
            <person name="Horton D.L."/>
            <person name="Alikhan N.F."/>
            <person name="Baker D."/>
            <person name="Gharbi K."/>
            <person name="Hall N."/>
            <person name="Watson M."/>
            <person name="Adriaenssens E.M."/>
            <person name="Foster-Nyarko E."/>
            <person name="Jarju S."/>
            <person name="Secka A."/>
            <person name="Antonio M."/>
            <person name="Oren A."/>
            <person name="Chaudhuri R.R."/>
            <person name="La Ragione R."/>
            <person name="Hildebrand F."/>
            <person name="Pallen M.J."/>
        </authorList>
    </citation>
    <scope>NUCLEOTIDE SEQUENCE</scope>
    <source>
        <strain evidence="12">Gambia15-2214</strain>
    </source>
</reference>
<keyword evidence="5 10" id="KW-0547">Nucleotide-binding</keyword>
<dbReference type="GO" id="GO:0006433">
    <property type="term" value="P:prolyl-tRNA aminoacylation"/>
    <property type="evidence" value="ECO:0007669"/>
    <property type="project" value="UniProtKB-UniRule"/>
</dbReference>
<evidence type="ECO:0000256" key="9">
    <source>
        <dbReference type="ARBA" id="ARBA00047671"/>
    </source>
</evidence>
<dbReference type="HAMAP" id="MF_01569">
    <property type="entry name" value="Pro_tRNA_synth_type1"/>
    <property type="match status" value="1"/>
</dbReference>
<evidence type="ECO:0000256" key="5">
    <source>
        <dbReference type="ARBA" id="ARBA00022741"/>
    </source>
</evidence>
<dbReference type="CDD" id="cd00779">
    <property type="entry name" value="ProRS_core_prok"/>
    <property type="match status" value="1"/>
</dbReference>
<dbReference type="PRINTS" id="PR01046">
    <property type="entry name" value="TRNASYNTHPRO"/>
</dbReference>
<dbReference type="NCBIfam" id="NF006625">
    <property type="entry name" value="PRK09194.1"/>
    <property type="match status" value="1"/>
</dbReference>
<dbReference type="CDD" id="cd00861">
    <property type="entry name" value="ProRS_anticodon_short"/>
    <property type="match status" value="1"/>
</dbReference>
<proteinExistence type="inferred from homology"/>
<evidence type="ECO:0000256" key="3">
    <source>
        <dbReference type="ARBA" id="ARBA00022490"/>
    </source>
</evidence>
<dbReference type="SUPFAM" id="SSF55681">
    <property type="entry name" value="Class II aaRS and biotin synthetases"/>
    <property type="match status" value="1"/>
</dbReference>
<dbReference type="GO" id="GO:0004827">
    <property type="term" value="F:proline-tRNA ligase activity"/>
    <property type="evidence" value="ECO:0007669"/>
    <property type="project" value="UniProtKB-UniRule"/>
</dbReference>
<evidence type="ECO:0000256" key="6">
    <source>
        <dbReference type="ARBA" id="ARBA00022840"/>
    </source>
</evidence>
<dbReference type="InterPro" id="IPR023717">
    <property type="entry name" value="Pro-tRNA-Synthase_IIa_type1"/>
</dbReference>
<evidence type="ECO:0000256" key="1">
    <source>
        <dbReference type="ARBA" id="ARBA00004496"/>
    </source>
</evidence>
<dbReference type="SUPFAM" id="SSF52954">
    <property type="entry name" value="Class II aaRS ABD-related"/>
    <property type="match status" value="1"/>
</dbReference>
<dbReference type="InterPro" id="IPR002316">
    <property type="entry name" value="Pro-tRNA-ligase_IIa"/>
</dbReference>
<sequence length="613" mass="67824">MKTSNTLIATLRELPAEAVIASHQLMLRAGLIRKLSNGLFAYFPLGLKSFRKVENIIREEMDAIGALECRPPVIVPGELWRESGRWDTMGAGMLKMKNRVDQELVVSPTAEEAFSALVRDELESYKQLPLTLYQINTKYRDEIRPRYGVMRGREFTMKDAYSFHTTAESLDKTYLDMEAAYKRIFKRLGLSVIPVSADSGAMGGSGSEEFMVESAVGDDTLILCPQCGYAANTEKAVCAADEALDKNGNKQVATELPIGKVPCPGVETIAQMEEFFKMPAQQFIKVLIYKVYNSELDLRNAPGGQAWKREMNQGAPHYPVSFFAVAIRGDLEINEAKLAAALKASEVELAEESDVIAYSGAPHGFVGPVGLTKVPLLADLSVMKQKEDGSYEIYLHDTVTGGGSADVDNIHVEPGRDFTPYMTADVRTVLAGDKCPHCGAEFYSKKGNELGHIFKLGYKYSKTMNLTYLDENGKQQAPIMGCYGIGVDRALASIIEEHHDENGIIWPMSVAPYQVAIVPIKYDGDMKKYADELYEQLTKMGIEVLLDDRNERPGVKFKDMDLIGIPVRIVVGDKNLPNVEVKLRNEKDSQLVPVTEAGEKVFSIVQSALAELR</sequence>
<keyword evidence="4 10" id="KW-0436">Ligase</keyword>
<dbReference type="InterPro" id="IPR002314">
    <property type="entry name" value="aa-tRNA-synt_IIb"/>
</dbReference>
<dbReference type="Proteomes" id="UP000823914">
    <property type="component" value="Unassembled WGS sequence"/>
</dbReference>
<organism evidence="12 13">
    <name type="scientific">Candidatus Treponema excrementipullorum</name>
    <dbReference type="NCBI Taxonomy" id="2838768"/>
    <lineage>
        <taxon>Bacteria</taxon>
        <taxon>Pseudomonadati</taxon>
        <taxon>Spirochaetota</taxon>
        <taxon>Spirochaetia</taxon>
        <taxon>Spirochaetales</taxon>
        <taxon>Treponemataceae</taxon>
        <taxon>Treponema</taxon>
    </lineage>
</organism>
<dbReference type="PANTHER" id="PTHR42753">
    <property type="entry name" value="MITOCHONDRIAL RIBOSOME PROTEIN L39/PROLYL-TRNA LIGASE FAMILY MEMBER"/>
    <property type="match status" value="1"/>
</dbReference>
<dbReference type="InterPro" id="IPR045864">
    <property type="entry name" value="aa-tRNA-synth_II/BPL/LPL"/>
</dbReference>
<comment type="subunit">
    <text evidence="2 10">Homodimer.</text>
</comment>
<comment type="subcellular location">
    <subcellularLocation>
        <location evidence="1 10">Cytoplasm</location>
    </subcellularLocation>
</comment>
<keyword evidence="6 10" id="KW-0067">ATP-binding</keyword>
<dbReference type="SUPFAM" id="SSF55826">
    <property type="entry name" value="YbaK/ProRS associated domain"/>
    <property type="match status" value="1"/>
</dbReference>
<dbReference type="PROSITE" id="PS50862">
    <property type="entry name" value="AA_TRNA_LIGASE_II"/>
    <property type="match status" value="1"/>
</dbReference>
<dbReference type="GO" id="GO:0005829">
    <property type="term" value="C:cytosol"/>
    <property type="evidence" value="ECO:0007669"/>
    <property type="project" value="TreeGrafter"/>
</dbReference>
<gene>
    <name evidence="10" type="primary">proS</name>
    <name evidence="12" type="ORF">IAA16_10970</name>
</gene>
<dbReference type="Pfam" id="PF03129">
    <property type="entry name" value="HGTP_anticodon"/>
    <property type="match status" value="1"/>
</dbReference>
<evidence type="ECO:0000256" key="4">
    <source>
        <dbReference type="ARBA" id="ARBA00022598"/>
    </source>
</evidence>
<evidence type="ECO:0000256" key="10">
    <source>
        <dbReference type="HAMAP-Rule" id="MF_01569"/>
    </source>
</evidence>
<dbReference type="NCBIfam" id="TIGR00409">
    <property type="entry name" value="proS_fam_II"/>
    <property type="match status" value="1"/>
</dbReference>
<comment type="domain">
    <text evidence="10">Consists of three domains: the N-terminal catalytic domain, the editing domain and the C-terminal anticodon-binding domain.</text>
</comment>
<evidence type="ECO:0000313" key="13">
    <source>
        <dbReference type="Proteomes" id="UP000823914"/>
    </source>
</evidence>
<reference evidence="12" key="2">
    <citation type="submission" date="2021-04" db="EMBL/GenBank/DDBJ databases">
        <authorList>
            <person name="Gilroy R."/>
        </authorList>
    </citation>
    <scope>NUCLEOTIDE SEQUENCE</scope>
    <source>
        <strain evidence="12">Gambia15-2214</strain>
    </source>
</reference>
<dbReference type="GO" id="GO:0005524">
    <property type="term" value="F:ATP binding"/>
    <property type="evidence" value="ECO:0007669"/>
    <property type="project" value="UniProtKB-UniRule"/>
</dbReference>
<dbReference type="CDD" id="cd04334">
    <property type="entry name" value="ProRS-INS"/>
    <property type="match status" value="1"/>
</dbReference>
<dbReference type="PANTHER" id="PTHR42753:SF2">
    <property type="entry name" value="PROLINE--TRNA LIGASE"/>
    <property type="match status" value="1"/>
</dbReference>
<comment type="caution">
    <text evidence="12">The sequence shown here is derived from an EMBL/GenBank/DDBJ whole genome shotgun (WGS) entry which is preliminary data.</text>
</comment>
<dbReference type="InterPro" id="IPR004154">
    <property type="entry name" value="Anticodon-bd"/>
</dbReference>
<dbReference type="InterPro" id="IPR004500">
    <property type="entry name" value="Pro-tRNA-synth_IIa_bac-type"/>
</dbReference>
<comment type="similarity">
    <text evidence="10">Belongs to the class-II aminoacyl-tRNA synthetase family. ProS type 1 subfamily.</text>
</comment>
<dbReference type="Pfam" id="PF04073">
    <property type="entry name" value="tRNA_edit"/>
    <property type="match status" value="1"/>
</dbReference>
<dbReference type="Pfam" id="PF00587">
    <property type="entry name" value="tRNA-synt_2b"/>
    <property type="match status" value="1"/>
</dbReference>
<name>A0A9E2L3E0_9SPIR</name>
<evidence type="ECO:0000256" key="7">
    <source>
        <dbReference type="ARBA" id="ARBA00022917"/>
    </source>
</evidence>
<evidence type="ECO:0000259" key="11">
    <source>
        <dbReference type="PROSITE" id="PS50862"/>
    </source>
</evidence>
<evidence type="ECO:0000256" key="2">
    <source>
        <dbReference type="ARBA" id="ARBA00011738"/>
    </source>
</evidence>
<evidence type="ECO:0000313" key="12">
    <source>
        <dbReference type="EMBL" id="MBU3851078.1"/>
    </source>
</evidence>
<feature type="domain" description="Aminoacyl-transfer RNA synthetases class-II family profile" evidence="11">
    <location>
        <begin position="38"/>
        <end position="507"/>
    </location>
</feature>
<comment type="catalytic activity">
    <reaction evidence="9 10">
        <text>tRNA(Pro) + L-proline + ATP = L-prolyl-tRNA(Pro) + AMP + diphosphate</text>
        <dbReference type="Rhea" id="RHEA:14305"/>
        <dbReference type="Rhea" id="RHEA-COMP:9700"/>
        <dbReference type="Rhea" id="RHEA-COMP:9702"/>
        <dbReference type="ChEBI" id="CHEBI:30616"/>
        <dbReference type="ChEBI" id="CHEBI:33019"/>
        <dbReference type="ChEBI" id="CHEBI:60039"/>
        <dbReference type="ChEBI" id="CHEBI:78442"/>
        <dbReference type="ChEBI" id="CHEBI:78532"/>
        <dbReference type="ChEBI" id="CHEBI:456215"/>
        <dbReference type="EC" id="6.1.1.15"/>
    </reaction>
</comment>
<comment type="function">
    <text evidence="10">Catalyzes the attachment of proline to tRNA(Pro) in a two-step reaction: proline is first activated by ATP to form Pro-AMP and then transferred to the acceptor end of tRNA(Pro). As ProRS can inadvertently accommodate and process non-cognate amino acids such as alanine and cysteine, to avoid such errors it has two additional distinct editing activities against alanine. One activity is designated as 'pretransfer' editing and involves the tRNA(Pro)-independent hydrolysis of activated Ala-AMP. The other activity is designated 'posttransfer' editing and involves deacylation of mischarged Ala-tRNA(Pro). The misacylated Cys-tRNA(Pro) is not edited by ProRS.</text>
</comment>
<protein>
    <recommendedName>
        <fullName evidence="10">Proline--tRNA ligase</fullName>
        <ecNumber evidence="10">6.1.1.15</ecNumber>
    </recommendedName>
    <alternativeName>
        <fullName evidence="10">Prolyl-tRNA synthetase</fullName>
        <shortName evidence="10">ProRS</shortName>
    </alternativeName>
</protein>
<accession>A0A9E2L3E0</accession>